<evidence type="ECO:0000313" key="7">
    <source>
        <dbReference type="EMBL" id="MFB9376756.1"/>
    </source>
</evidence>
<dbReference type="Proteomes" id="UP001589748">
    <property type="component" value="Unassembled WGS sequence"/>
</dbReference>
<keyword evidence="8" id="KW-1185">Reference proteome</keyword>
<dbReference type="InterPro" id="IPR003740">
    <property type="entry name" value="YitT"/>
</dbReference>
<evidence type="ECO:0000256" key="6">
    <source>
        <dbReference type="SAM" id="Phobius"/>
    </source>
</evidence>
<dbReference type="PANTHER" id="PTHR33545">
    <property type="entry name" value="UPF0750 MEMBRANE PROTEIN YITT-RELATED"/>
    <property type="match status" value="1"/>
</dbReference>
<comment type="caution">
    <text evidence="7">The sequence shown here is derived from an EMBL/GenBank/DDBJ whole genome shotgun (WGS) entry which is preliminary data.</text>
</comment>
<dbReference type="EMBL" id="JBHMDM010000004">
    <property type="protein sequence ID" value="MFB9376756.1"/>
    <property type="molecule type" value="Genomic_DNA"/>
</dbReference>
<evidence type="ECO:0000256" key="2">
    <source>
        <dbReference type="ARBA" id="ARBA00022475"/>
    </source>
</evidence>
<sequence>MSLSAPPAARVPAPPHSPVEDLVGLLVGTFLASFGLHLLHATTAVTGGTAGLALLLSYAAPVPFAILLVAVNLPFFVLAARVKGRWFTLRSAGAVLALALWSPLHAAALPHLDVSPVYAVLFGNLAAGIGILILFRHGSSLGGFGVLALLAQERFGWRAGYVQLALDAVVVLSALTVVPFAVAGLSAAGAVVLNLVLSMNHRPGRYMGA</sequence>
<reference evidence="7 8" key="1">
    <citation type="submission" date="2024-09" db="EMBL/GenBank/DDBJ databases">
        <authorList>
            <person name="Sun Q."/>
            <person name="Mori K."/>
        </authorList>
    </citation>
    <scope>NUCLEOTIDE SEQUENCE [LARGE SCALE GENOMIC DNA]</scope>
    <source>
        <strain evidence="7 8">TISTR 1856</strain>
    </source>
</reference>
<feature type="transmembrane region" description="Helical" evidence="6">
    <location>
        <begin position="21"/>
        <end position="40"/>
    </location>
</feature>
<accession>A0ABV5LRP1</accession>
<feature type="transmembrane region" description="Helical" evidence="6">
    <location>
        <begin position="180"/>
        <end position="197"/>
    </location>
</feature>
<dbReference type="RefSeq" id="WP_380135829.1">
    <property type="nucleotide sequence ID" value="NZ_JBHLUI010000003.1"/>
</dbReference>
<evidence type="ECO:0000256" key="1">
    <source>
        <dbReference type="ARBA" id="ARBA00004651"/>
    </source>
</evidence>
<evidence type="ECO:0000313" key="8">
    <source>
        <dbReference type="Proteomes" id="UP001589748"/>
    </source>
</evidence>
<protein>
    <submittedName>
        <fullName evidence="7">YitT family protein</fullName>
    </submittedName>
</protein>
<comment type="subcellular location">
    <subcellularLocation>
        <location evidence="1">Cell membrane</location>
        <topology evidence="1">Multi-pass membrane protein</topology>
    </subcellularLocation>
</comment>
<dbReference type="PANTHER" id="PTHR33545:SF5">
    <property type="entry name" value="UPF0750 MEMBRANE PROTEIN YITT"/>
    <property type="match status" value="1"/>
</dbReference>
<evidence type="ECO:0000256" key="3">
    <source>
        <dbReference type="ARBA" id="ARBA00022692"/>
    </source>
</evidence>
<gene>
    <name evidence="7" type="ORF">ACFFVI_07220</name>
</gene>
<keyword evidence="5 6" id="KW-0472">Membrane</keyword>
<proteinExistence type="predicted"/>
<keyword evidence="3 6" id="KW-0812">Transmembrane</keyword>
<feature type="transmembrane region" description="Helical" evidence="6">
    <location>
        <begin position="52"/>
        <end position="80"/>
    </location>
</feature>
<organism evidence="7 8">
    <name type="scientific">Kineococcus gynurae</name>
    <dbReference type="NCBI Taxonomy" id="452979"/>
    <lineage>
        <taxon>Bacteria</taxon>
        <taxon>Bacillati</taxon>
        <taxon>Actinomycetota</taxon>
        <taxon>Actinomycetes</taxon>
        <taxon>Kineosporiales</taxon>
        <taxon>Kineosporiaceae</taxon>
        <taxon>Kineococcus</taxon>
    </lineage>
</organism>
<dbReference type="InterPro" id="IPR051461">
    <property type="entry name" value="UPF0750_membrane"/>
</dbReference>
<evidence type="ECO:0000256" key="5">
    <source>
        <dbReference type="ARBA" id="ARBA00023136"/>
    </source>
</evidence>
<feature type="transmembrane region" description="Helical" evidence="6">
    <location>
        <begin position="116"/>
        <end position="135"/>
    </location>
</feature>
<keyword evidence="4 6" id="KW-1133">Transmembrane helix</keyword>
<evidence type="ECO:0000256" key="4">
    <source>
        <dbReference type="ARBA" id="ARBA00022989"/>
    </source>
</evidence>
<name>A0ABV5LRP1_9ACTN</name>
<keyword evidence="2" id="KW-1003">Cell membrane</keyword>
<dbReference type="Pfam" id="PF02588">
    <property type="entry name" value="YitT_membrane"/>
    <property type="match status" value="1"/>
</dbReference>
<feature type="transmembrane region" description="Helical" evidence="6">
    <location>
        <begin position="87"/>
        <end position="104"/>
    </location>
</feature>